<feature type="transmembrane region" description="Helical" evidence="1">
    <location>
        <begin position="90"/>
        <end position="109"/>
    </location>
</feature>
<dbReference type="Pfam" id="PF00892">
    <property type="entry name" value="EamA"/>
    <property type="match status" value="1"/>
</dbReference>
<organism evidence="3 4">
    <name type="scientific">Methylocella tundrae</name>
    <dbReference type="NCBI Taxonomy" id="227605"/>
    <lineage>
        <taxon>Bacteria</taxon>
        <taxon>Pseudomonadati</taxon>
        <taxon>Pseudomonadota</taxon>
        <taxon>Alphaproteobacteria</taxon>
        <taxon>Hyphomicrobiales</taxon>
        <taxon>Beijerinckiaceae</taxon>
        <taxon>Methylocella</taxon>
    </lineage>
</organism>
<dbReference type="KEGG" id="mtun:MTUNDRAET4_1189"/>
<dbReference type="SUPFAM" id="SSF103481">
    <property type="entry name" value="Multidrug resistance efflux transporter EmrE"/>
    <property type="match status" value="1"/>
</dbReference>
<evidence type="ECO:0000259" key="2">
    <source>
        <dbReference type="Pfam" id="PF00892"/>
    </source>
</evidence>
<protein>
    <recommendedName>
        <fullName evidence="2">EamA domain-containing protein</fullName>
    </recommendedName>
</protein>
<proteinExistence type="predicted"/>
<dbReference type="InterPro" id="IPR000620">
    <property type="entry name" value="EamA_dom"/>
</dbReference>
<keyword evidence="1" id="KW-0472">Membrane</keyword>
<dbReference type="RefSeq" id="WP_244605705.1">
    <property type="nucleotide sequence ID" value="NZ_LR536450.1"/>
</dbReference>
<dbReference type="PANTHER" id="PTHR22911:SF103">
    <property type="entry name" value="BLR2811 PROTEIN"/>
    <property type="match status" value="1"/>
</dbReference>
<dbReference type="PANTHER" id="PTHR22911">
    <property type="entry name" value="ACYL-MALONYL CONDENSING ENZYME-RELATED"/>
    <property type="match status" value="1"/>
</dbReference>
<dbReference type="AlphaFoldDB" id="A0A4U8Z0J2"/>
<keyword evidence="1" id="KW-1133">Transmembrane helix</keyword>
<dbReference type="Proteomes" id="UP000294360">
    <property type="component" value="Chromosome"/>
</dbReference>
<evidence type="ECO:0000313" key="4">
    <source>
        <dbReference type="Proteomes" id="UP000294360"/>
    </source>
</evidence>
<feature type="transmembrane region" description="Helical" evidence="1">
    <location>
        <begin position="146"/>
        <end position="174"/>
    </location>
</feature>
<dbReference type="GO" id="GO:0016020">
    <property type="term" value="C:membrane"/>
    <property type="evidence" value="ECO:0007669"/>
    <property type="project" value="InterPro"/>
</dbReference>
<dbReference type="EMBL" id="LR536450">
    <property type="protein sequence ID" value="VFU08082.1"/>
    <property type="molecule type" value="Genomic_DNA"/>
</dbReference>
<evidence type="ECO:0000313" key="3">
    <source>
        <dbReference type="EMBL" id="VFU08082.1"/>
    </source>
</evidence>
<feature type="transmembrane region" description="Helical" evidence="1">
    <location>
        <begin position="115"/>
        <end position="134"/>
    </location>
</feature>
<name>A0A4U8Z0J2_METTU</name>
<dbReference type="InterPro" id="IPR037185">
    <property type="entry name" value="EmrE-like"/>
</dbReference>
<gene>
    <name evidence="3" type="ORF">MTUNDRAET4_1189</name>
</gene>
<evidence type="ECO:0000256" key="1">
    <source>
        <dbReference type="SAM" id="Phobius"/>
    </source>
</evidence>
<reference evidence="3 4" key="1">
    <citation type="submission" date="2019-03" db="EMBL/GenBank/DDBJ databases">
        <authorList>
            <person name="Kox A.R. M."/>
        </authorList>
    </citation>
    <scope>NUCLEOTIDE SEQUENCE [LARGE SCALE GENOMIC DNA]</scope>
    <source>
        <strain evidence="3">MTUNDRAET4 annotated genome</strain>
    </source>
</reference>
<feature type="transmembrane region" description="Helical" evidence="1">
    <location>
        <begin position="14"/>
        <end position="39"/>
    </location>
</feature>
<accession>A0A4U8Z0J2</accession>
<keyword evidence="1" id="KW-0812">Transmembrane</keyword>
<sequence length="194" mass="21288">MTHPASAKEDRPEVLLLPGGQASITAGVLWMLATTLLFVCQDSTSRILLASYPPTEVAFARYFVHILLVASFLAWRAPRLMISRRPVLQMLRSTLLLGTTLFGLLALKVMPFLDFSAVVWVAPVLVTALSVVILGEKVSWRGWLSVFIGLAGVWVIVAEGGIHISALMLFPLLAALCTRSTRSRRACCIRATRR</sequence>
<feature type="domain" description="EamA" evidence="2">
    <location>
        <begin position="26"/>
        <end position="157"/>
    </location>
</feature>
<feature type="transmembrane region" description="Helical" evidence="1">
    <location>
        <begin position="59"/>
        <end position="78"/>
    </location>
</feature>